<reference evidence="7" key="1">
    <citation type="submission" date="2020-05" db="EMBL/GenBank/DDBJ databases">
        <title>Phylogenomic resolution of chytrid fungi.</title>
        <authorList>
            <person name="Stajich J.E."/>
            <person name="Amses K."/>
            <person name="Simmons R."/>
            <person name="Seto K."/>
            <person name="Myers J."/>
            <person name="Bonds A."/>
            <person name="Quandt C.A."/>
            <person name="Barry K."/>
            <person name="Liu P."/>
            <person name="Grigoriev I."/>
            <person name="Longcore J.E."/>
            <person name="James T.Y."/>
        </authorList>
    </citation>
    <scope>NUCLEOTIDE SEQUENCE</scope>
    <source>
        <strain evidence="7">JEL0513</strain>
    </source>
</reference>
<feature type="domain" description="C3H1-type" evidence="6">
    <location>
        <begin position="208"/>
        <end position="235"/>
    </location>
</feature>
<feature type="compositionally biased region" description="Acidic residues" evidence="5">
    <location>
        <begin position="367"/>
        <end position="384"/>
    </location>
</feature>
<dbReference type="PANTHER" id="PTHR46156">
    <property type="entry name" value="CCCH ZINGC FINGER"/>
    <property type="match status" value="1"/>
</dbReference>
<dbReference type="AlphaFoldDB" id="A0AAD5T9M0"/>
<keyword evidence="3 4" id="KW-0862">Zinc</keyword>
<feature type="zinc finger region" description="C3H1-type" evidence="4">
    <location>
        <begin position="184"/>
        <end position="207"/>
    </location>
</feature>
<feature type="zinc finger region" description="C3H1-type" evidence="4">
    <location>
        <begin position="208"/>
        <end position="235"/>
    </location>
</feature>
<dbReference type="Gene3D" id="4.10.1000.10">
    <property type="entry name" value="Zinc finger, CCCH-type"/>
    <property type="match status" value="2"/>
</dbReference>
<evidence type="ECO:0000313" key="8">
    <source>
        <dbReference type="Proteomes" id="UP001211907"/>
    </source>
</evidence>
<evidence type="ECO:0000256" key="1">
    <source>
        <dbReference type="ARBA" id="ARBA00022723"/>
    </source>
</evidence>
<dbReference type="SMART" id="SM00356">
    <property type="entry name" value="ZnF_C3H1"/>
    <property type="match status" value="4"/>
</dbReference>
<evidence type="ECO:0000256" key="2">
    <source>
        <dbReference type="ARBA" id="ARBA00022771"/>
    </source>
</evidence>
<keyword evidence="2 4" id="KW-0863">Zinc-finger</keyword>
<feature type="domain" description="C3H1-type" evidence="6">
    <location>
        <begin position="184"/>
        <end position="207"/>
    </location>
</feature>
<dbReference type="PROSITE" id="PS50103">
    <property type="entry name" value="ZF_C3H1"/>
    <property type="match status" value="3"/>
</dbReference>
<proteinExistence type="predicted"/>
<feature type="region of interest" description="Disordered" evidence="5">
    <location>
        <begin position="301"/>
        <end position="406"/>
    </location>
</feature>
<feature type="zinc finger region" description="C3H1-type" evidence="4">
    <location>
        <begin position="153"/>
        <end position="180"/>
    </location>
</feature>
<accession>A0AAD5T9M0</accession>
<keyword evidence="8" id="KW-1185">Reference proteome</keyword>
<evidence type="ECO:0000256" key="5">
    <source>
        <dbReference type="SAM" id="MobiDB-lite"/>
    </source>
</evidence>
<keyword evidence="1 4" id="KW-0479">Metal-binding</keyword>
<dbReference type="GO" id="GO:0005634">
    <property type="term" value="C:nucleus"/>
    <property type="evidence" value="ECO:0007669"/>
    <property type="project" value="TreeGrafter"/>
</dbReference>
<dbReference type="EMBL" id="JADGJH010000034">
    <property type="protein sequence ID" value="KAJ3141397.1"/>
    <property type="molecule type" value="Genomic_DNA"/>
</dbReference>
<organism evidence="7 8">
    <name type="scientific">Physocladia obscura</name>
    <dbReference type="NCBI Taxonomy" id="109957"/>
    <lineage>
        <taxon>Eukaryota</taxon>
        <taxon>Fungi</taxon>
        <taxon>Fungi incertae sedis</taxon>
        <taxon>Chytridiomycota</taxon>
        <taxon>Chytridiomycota incertae sedis</taxon>
        <taxon>Chytridiomycetes</taxon>
        <taxon>Chytridiales</taxon>
        <taxon>Chytriomycetaceae</taxon>
        <taxon>Physocladia</taxon>
    </lineage>
</organism>
<gene>
    <name evidence="7" type="ORF">HK100_007227</name>
</gene>
<dbReference type="PANTHER" id="PTHR46156:SF1">
    <property type="entry name" value="ZINC FINGER CCCH DOMAIN-CONTAINING PROTEIN 3"/>
    <property type="match status" value="1"/>
</dbReference>
<evidence type="ECO:0000256" key="3">
    <source>
        <dbReference type="ARBA" id="ARBA00022833"/>
    </source>
</evidence>
<dbReference type="InterPro" id="IPR036855">
    <property type="entry name" value="Znf_CCCH_sf"/>
</dbReference>
<dbReference type="GO" id="GO:0008270">
    <property type="term" value="F:zinc ion binding"/>
    <property type="evidence" value="ECO:0007669"/>
    <property type="project" value="UniProtKB-KW"/>
</dbReference>
<feature type="domain" description="C3H1-type" evidence="6">
    <location>
        <begin position="153"/>
        <end position="180"/>
    </location>
</feature>
<evidence type="ECO:0000256" key="4">
    <source>
        <dbReference type="PROSITE-ProRule" id="PRU00723"/>
    </source>
</evidence>
<feature type="compositionally biased region" description="Basic and acidic residues" evidence="5">
    <location>
        <begin position="315"/>
        <end position="340"/>
    </location>
</feature>
<evidence type="ECO:0000313" key="7">
    <source>
        <dbReference type="EMBL" id="KAJ3141397.1"/>
    </source>
</evidence>
<sequence>MSNDTSIKMQIARLKAAIEQRKREQQQQQLLQPRRQQSLAVPATAKSSVAHPKSHNRVLVRQNGPSAPTTISPQIPKFIVVGNKLIREGVGIRGHIIVNGVEFKVDSRRKKLVRVDALPTGPKSKTNVQIHTPKRVLIGKIAYAKSISGNLIPITKTYCKHYMRGKCKLAQKCPFIHDPSRRLICHKFVFLGTCDANNACPLSHIPTPHNTPLCSYFISKRGCKNTECKFIHEKPQPGAKVCLEFAREGFCTKGLPDGKEKCLARHVWVCPDVDDGKKCSLGDKCKLPPCSLIRKGLDPGKYLNQSNNGQLGKATNEKKSVEVKTGDEQEQEQEVRKPDFLRNFNPRVTSVGEYDPNEIAARYAPPSDDEDQSELDEDEDEEMESYGNDFGIEEGDIIDLDWDGDE</sequence>
<comment type="caution">
    <text evidence="7">The sequence shown here is derived from an EMBL/GenBank/DDBJ whole genome shotgun (WGS) entry which is preliminary data.</text>
</comment>
<feature type="compositionally biased region" description="Low complexity" evidence="5">
    <location>
        <begin position="28"/>
        <end position="37"/>
    </location>
</feature>
<feature type="compositionally biased region" description="Acidic residues" evidence="5">
    <location>
        <begin position="391"/>
        <end position="406"/>
    </location>
</feature>
<name>A0AAD5T9M0_9FUNG</name>
<evidence type="ECO:0000259" key="6">
    <source>
        <dbReference type="PROSITE" id="PS50103"/>
    </source>
</evidence>
<dbReference type="SUPFAM" id="SSF90229">
    <property type="entry name" value="CCCH zinc finger"/>
    <property type="match status" value="1"/>
</dbReference>
<feature type="region of interest" description="Disordered" evidence="5">
    <location>
        <begin position="28"/>
        <end position="68"/>
    </location>
</feature>
<dbReference type="Proteomes" id="UP001211907">
    <property type="component" value="Unassembled WGS sequence"/>
</dbReference>
<protein>
    <recommendedName>
        <fullName evidence="6">C3H1-type domain-containing protein</fullName>
    </recommendedName>
</protein>
<dbReference type="InterPro" id="IPR000571">
    <property type="entry name" value="Znf_CCCH"/>
</dbReference>